<accession>A0ABN2JC28</accession>
<name>A0ABN2JC28_9ACTN</name>
<dbReference type="EMBL" id="BAAAQG010000033">
    <property type="protein sequence ID" value="GAA1722249.1"/>
    <property type="molecule type" value="Genomic_DNA"/>
</dbReference>
<evidence type="ECO:0000313" key="2">
    <source>
        <dbReference type="Proteomes" id="UP001500383"/>
    </source>
</evidence>
<organism evidence="1 2">
    <name type="scientific">Dietzia cercidiphylli</name>
    <dbReference type="NCBI Taxonomy" id="498199"/>
    <lineage>
        <taxon>Bacteria</taxon>
        <taxon>Bacillati</taxon>
        <taxon>Actinomycetota</taxon>
        <taxon>Actinomycetes</taxon>
        <taxon>Mycobacteriales</taxon>
        <taxon>Dietziaceae</taxon>
        <taxon>Dietzia</taxon>
    </lineage>
</organism>
<keyword evidence="2" id="KW-1185">Reference proteome</keyword>
<gene>
    <name evidence="1" type="ORF">GCM10009831_35430</name>
</gene>
<reference evidence="1 2" key="1">
    <citation type="journal article" date="2019" name="Int. J. Syst. Evol. Microbiol.">
        <title>The Global Catalogue of Microorganisms (GCM) 10K type strain sequencing project: providing services to taxonomists for standard genome sequencing and annotation.</title>
        <authorList>
            <consortium name="The Broad Institute Genomics Platform"/>
            <consortium name="The Broad Institute Genome Sequencing Center for Infectious Disease"/>
            <person name="Wu L."/>
            <person name="Ma J."/>
        </authorList>
    </citation>
    <scope>NUCLEOTIDE SEQUENCE [LARGE SCALE GENOMIC DNA]</scope>
    <source>
        <strain evidence="1 2">JCM 16002</strain>
    </source>
</reference>
<evidence type="ECO:0000313" key="1">
    <source>
        <dbReference type="EMBL" id="GAA1722249.1"/>
    </source>
</evidence>
<protein>
    <submittedName>
        <fullName evidence="1">Uncharacterized protein</fullName>
    </submittedName>
</protein>
<sequence>MGAEKACKGCAEAAADMSDTDLTDAIGVLGPDSPLLPAVRDEIRNRLQAAADAATTRKEPA</sequence>
<comment type="caution">
    <text evidence="1">The sequence shown here is derived from an EMBL/GenBank/DDBJ whole genome shotgun (WGS) entry which is preliminary data.</text>
</comment>
<proteinExistence type="predicted"/>
<dbReference type="Proteomes" id="UP001500383">
    <property type="component" value="Unassembled WGS sequence"/>
</dbReference>